<feature type="binding site" evidence="5">
    <location>
        <begin position="53"/>
        <end position="54"/>
    </location>
    <ligand>
        <name>FMN</name>
        <dbReference type="ChEBI" id="CHEBI:58210"/>
    </ligand>
</feature>
<dbReference type="InterPro" id="IPR011576">
    <property type="entry name" value="Pyridox_Oxase_N"/>
</dbReference>
<dbReference type="PATRIC" id="fig|456.5.peg.988"/>
<dbReference type="PIRSF" id="PIRSF000190">
    <property type="entry name" value="Pyd_amn-ph_oxd"/>
    <property type="match status" value="1"/>
</dbReference>
<dbReference type="InterPro" id="IPR012349">
    <property type="entry name" value="Split_barrel_FMN-bd"/>
</dbReference>
<proteinExistence type="inferred from homology"/>
<dbReference type="PANTHER" id="PTHR10851">
    <property type="entry name" value="PYRIDOXINE-5-PHOSPHATE OXIDASE"/>
    <property type="match status" value="1"/>
</dbReference>
<comment type="cofactor">
    <cofactor evidence="5">
        <name>FMN</name>
        <dbReference type="ChEBI" id="CHEBI:58210"/>
    </cofactor>
    <text evidence="5">Binds 1 FMN per subunit.</text>
</comment>
<evidence type="ECO:0000256" key="2">
    <source>
        <dbReference type="ARBA" id="ARBA00022630"/>
    </source>
</evidence>
<feature type="binding site" evidence="5">
    <location>
        <position position="60"/>
    </location>
    <ligand>
        <name>FMN</name>
        <dbReference type="ChEBI" id="CHEBI:58210"/>
    </ligand>
</feature>
<dbReference type="GO" id="GO:0004733">
    <property type="term" value="F:pyridoxamine phosphate oxidase activity"/>
    <property type="evidence" value="ECO:0007669"/>
    <property type="project" value="InterPro"/>
</dbReference>
<dbReference type="Pfam" id="PF01243">
    <property type="entry name" value="PNPOx_N"/>
    <property type="match status" value="1"/>
</dbReference>
<evidence type="ECO:0000313" key="9">
    <source>
        <dbReference type="Proteomes" id="UP000055035"/>
    </source>
</evidence>
<feature type="binding site" evidence="5">
    <location>
        <position position="82"/>
    </location>
    <ligand>
        <name>FMN</name>
        <dbReference type="ChEBI" id="CHEBI:58210"/>
    </ligand>
</feature>
<name>A0A0W0V949_9GAMM</name>
<dbReference type="InterPro" id="IPR019576">
    <property type="entry name" value="Pyridoxamine_oxidase_dimer_C"/>
</dbReference>
<keyword evidence="2" id="KW-0285">Flavoprotein</keyword>
<evidence type="ECO:0000256" key="4">
    <source>
        <dbReference type="ARBA" id="ARBA00023002"/>
    </source>
</evidence>
<dbReference type="InterPro" id="IPR000659">
    <property type="entry name" value="Pyridox_Oxase"/>
</dbReference>
<evidence type="ECO:0000256" key="3">
    <source>
        <dbReference type="ARBA" id="ARBA00022643"/>
    </source>
</evidence>
<dbReference type="PANTHER" id="PTHR10851:SF3">
    <property type="entry name" value="PYRIDOXINE_PYRIDOXAMINE 5'-PHOSPHATE OXIDASE 2"/>
    <property type="match status" value="1"/>
</dbReference>
<feature type="domain" description="Pyridoxamine 5'-phosphate oxidase N-terminal" evidence="6">
    <location>
        <begin position="11"/>
        <end position="130"/>
    </location>
</feature>
<dbReference type="EMBL" id="LNYJ01000011">
    <property type="protein sequence ID" value="KTD16624.1"/>
    <property type="molecule type" value="Genomic_DNA"/>
</dbReference>
<evidence type="ECO:0000259" key="7">
    <source>
        <dbReference type="Pfam" id="PF10590"/>
    </source>
</evidence>
<dbReference type="NCBIfam" id="NF004231">
    <property type="entry name" value="PRK05679.1"/>
    <property type="match status" value="1"/>
</dbReference>
<dbReference type="Proteomes" id="UP000055035">
    <property type="component" value="Unassembled WGS sequence"/>
</dbReference>
<feature type="binding site" evidence="5">
    <location>
        <position position="59"/>
    </location>
    <ligand>
        <name>FMN</name>
        <dbReference type="ChEBI" id="CHEBI:58210"/>
    </ligand>
</feature>
<gene>
    <name evidence="8" type="ORF">Ljor_0930</name>
</gene>
<dbReference type="RefSeq" id="WP_058470464.1">
    <property type="nucleotide sequence ID" value="NZ_CAAAIC010000002.1"/>
</dbReference>
<keyword evidence="3 5" id="KW-0288">FMN</keyword>
<comment type="caution">
    <text evidence="8">The sequence shown here is derived from an EMBL/GenBank/DDBJ whole genome shotgun (WGS) entry which is preliminary data.</text>
</comment>
<reference evidence="8 9" key="1">
    <citation type="submission" date="2015-11" db="EMBL/GenBank/DDBJ databases">
        <title>Genomic analysis of 38 Legionella species identifies large and diverse effector repertoires.</title>
        <authorList>
            <person name="Burstein D."/>
            <person name="Amaro F."/>
            <person name="Zusman T."/>
            <person name="Lifshitz Z."/>
            <person name="Cohen O."/>
            <person name="Gilbert J.A."/>
            <person name="Pupko T."/>
            <person name="Shuman H.A."/>
            <person name="Segal G."/>
        </authorList>
    </citation>
    <scope>NUCLEOTIDE SEQUENCE [LARGE SCALE GENOMIC DNA]</scope>
    <source>
        <strain evidence="8 9">BL-540</strain>
    </source>
</reference>
<keyword evidence="9" id="KW-1185">Reference proteome</keyword>
<feature type="domain" description="Pyridoxine 5'-phosphate oxidase dimerisation C-terminal" evidence="7">
    <location>
        <begin position="151"/>
        <end position="191"/>
    </location>
</feature>
<evidence type="ECO:0000259" key="6">
    <source>
        <dbReference type="Pfam" id="PF01243"/>
    </source>
</evidence>
<dbReference type="STRING" id="456.Ljor_0930"/>
<evidence type="ECO:0000256" key="1">
    <source>
        <dbReference type="ARBA" id="ARBA00007301"/>
    </source>
</evidence>
<dbReference type="SUPFAM" id="SSF50475">
    <property type="entry name" value="FMN-binding split barrel"/>
    <property type="match status" value="1"/>
</dbReference>
<dbReference type="GO" id="GO:0008615">
    <property type="term" value="P:pyridoxine biosynthetic process"/>
    <property type="evidence" value="ECO:0007669"/>
    <property type="project" value="InterPro"/>
</dbReference>
<dbReference type="GO" id="GO:0010181">
    <property type="term" value="F:FMN binding"/>
    <property type="evidence" value="ECO:0007669"/>
    <property type="project" value="InterPro"/>
</dbReference>
<keyword evidence="4" id="KW-0560">Oxidoreductase</keyword>
<evidence type="ECO:0000313" key="8">
    <source>
        <dbReference type="EMBL" id="KTD16624.1"/>
    </source>
</evidence>
<evidence type="ECO:0000256" key="5">
    <source>
        <dbReference type="PIRSR" id="PIRSR000190-2"/>
    </source>
</evidence>
<accession>A0A0W0V949</accession>
<dbReference type="AlphaFoldDB" id="A0A0W0V949"/>
<dbReference type="Pfam" id="PF10590">
    <property type="entry name" value="PNP_phzG_C"/>
    <property type="match status" value="1"/>
</dbReference>
<sequence>MPLSILKQWIEEERQAGAPNPQQAVLATIGQNNIPHSRVVAIREISNQDLLFFTQSSTRKVIELRKNPHISLNFWFELKQRQVIIEGQVAPLSEQENQSYWFSYPKEAQVRFLAYAPTSSQVIPSKQILEQRKKLFARQFTEQPVPFTPLYIGYRIIPSTLRFYAYRQDELSDVWEFNYQNQGWKKDILSP</sequence>
<dbReference type="Gene3D" id="2.30.110.10">
    <property type="entry name" value="Electron Transport, Fmn-binding Protein, Chain A"/>
    <property type="match status" value="1"/>
</dbReference>
<organism evidence="8 9">
    <name type="scientific">Legionella jordanis</name>
    <dbReference type="NCBI Taxonomy" id="456"/>
    <lineage>
        <taxon>Bacteria</taxon>
        <taxon>Pseudomonadati</taxon>
        <taxon>Pseudomonadota</taxon>
        <taxon>Gammaproteobacteria</taxon>
        <taxon>Legionellales</taxon>
        <taxon>Legionellaceae</taxon>
        <taxon>Legionella</taxon>
    </lineage>
</organism>
<comment type="similarity">
    <text evidence="1">Belongs to the pyridoxamine 5'-phosphate oxidase family.</text>
</comment>
<protein>
    <submittedName>
        <fullName evidence="8">Pyridoxamine 5'-phosphate oxidase</fullName>
    </submittedName>
</protein>
<dbReference type="OrthoDB" id="5645701at2"/>